<accession>A0A2M4CC97</accession>
<evidence type="ECO:0000313" key="1">
    <source>
        <dbReference type="EMBL" id="MBW62934.1"/>
    </source>
</evidence>
<name>A0A2M4CC97_9DIPT</name>
<dbReference type="EMBL" id="GGFJ01013793">
    <property type="protein sequence ID" value="MBW62934.1"/>
    <property type="molecule type" value="Transcribed_RNA"/>
</dbReference>
<sequence length="77" mass="8652">MAQLRYLMIASAPLVLPLPQPLLLLPWSELPAPLPPLPPPIDSFPLSVALQQPEPHPVGSVFESNHSLRYRRINRWA</sequence>
<organism evidence="1">
    <name type="scientific">Anopheles marajoara</name>
    <dbReference type="NCBI Taxonomy" id="58244"/>
    <lineage>
        <taxon>Eukaryota</taxon>
        <taxon>Metazoa</taxon>
        <taxon>Ecdysozoa</taxon>
        <taxon>Arthropoda</taxon>
        <taxon>Hexapoda</taxon>
        <taxon>Insecta</taxon>
        <taxon>Pterygota</taxon>
        <taxon>Neoptera</taxon>
        <taxon>Endopterygota</taxon>
        <taxon>Diptera</taxon>
        <taxon>Nematocera</taxon>
        <taxon>Culicoidea</taxon>
        <taxon>Culicidae</taxon>
        <taxon>Anophelinae</taxon>
        <taxon>Anopheles</taxon>
    </lineage>
</organism>
<protein>
    <submittedName>
        <fullName evidence="1">Putative secreted protein</fullName>
    </submittedName>
</protein>
<dbReference type="AlphaFoldDB" id="A0A2M4CC97"/>
<reference evidence="1" key="1">
    <citation type="submission" date="2018-01" db="EMBL/GenBank/DDBJ databases">
        <title>An insight into the sialome of Amazonian anophelines.</title>
        <authorList>
            <person name="Ribeiro J.M."/>
            <person name="Scarpassa V."/>
            <person name="Calvo E."/>
        </authorList>
    </citation>
    <scope>NUCLEOTIDE SEQUENCE</scope>
    <source>
        <tissue evidence="1">Salivary glands</tissue>
    </source>
</reference>
<proteinExistence type="predicted"/>